<dbReference type="RefSeq" id="WP_378305744.1">
    <property type="nucleotide sequence ID" value="NZ_JBHTJA010000118.1"/>
</dbReference>
<dbReference type="EMBL" id="JBHTJA010000118">
    <property type="protein sequence ID" value="MFD0905145.1"/>
    <property type="molecule type" value="Genomic_DNA"/>
</dbReference>
<organism evidence="1 2">
    <name type="scientific">Actinomadura sediminis</name>
    <dbReference type="NCBI Taxonomy" id="1038904"/>
    <lineage>
        <taxon>Bacteria</taxon>
        <taxon>Bacillati</taxon>
        <taxon>Actinomycetota</taxon>
        <taxon>Actinomycetes</taxon>
        <taxon>Streptosporangiales</taxon>
        <taxon>Thermomonosporaceae</taxon>
        <taxon>Actinomadura</taxon>
    </lineage>
</organism>
<proteinExistence type="predicted"/>
<gene>
    <name evidence="1" type="ORF">ACFQ11_32550</name>
</gene>
<evidence type="ECO:0000313" key="2">
    <source>
        <dbReference type="Proteomes" id="UP001596972"/>
    </source>
</evidence>
<name>A0ABW3EZU2_9ACTN</name>
<reference evidence="2" key="1">
    <citation type="journal article" date="2019" name="Int. J. Syst. Evol. Microbiol.">
        <title>The Global Catalogue of Microorganisms (GCM) 10K type strain sequencing project: providing services to taxonomists for standard genome sequencing and annotation.</title>
        <authorList>
            <consortium name="The Broad Institute Genomics Platform"/>
            <consortium name="The Broad Institute Genome Sequencing Center for Infectious Disease"/>
            <person name="Wu L."/>
            <person name="Ma J."/>
        </authorList>
    </citation>
    <scope>NUCLEOTIDE SEQUENCE [LARGE SCALE GENOMIC DNA]</scope>
    <source>
        <strain evidence="2">JCM 31202</strain>
    </source>
</reference>
<evidence type="ECO:0000313" key="1">
    <source>
        <dbReference type="EMBL" id="MFD0905145.1"/>
    </source>
</evidence>
<sequence>MIGETARQVAIRADDGLTRFGSVTRTERNRLWEAMLPMKDDGPAGALSEAFGPAVGPYGEVLKHLLKEGEFDDEGCTAARSTPGRIRALGPAAGGSPTALAIWEDLRWRSVVDETIVHLPAAEAERVMARRISEDCHAYERPDGLRAELYADNVTEKPGRSRRVTIFTLTADNGEWRFEYQSMTRIGDYVVLLNVSPHRPHETR</sequence>
<dbReference type="Proteomes" id="UP001596972">
    <property type="component" value="Unassembled WGS sequence"/>
</dbReference>
<protein>
    <submittedName>
        <fullName evidence="1">Uncharacterized protein</fullName>
    </submittedName>
</protein>
<keyword evidence="2" id="KW-1185">Reference proteome</keyword>
<comment type="caution">
    <text evidence="1">The sequence shown here is derived from an EMBL/GenBank/DDBJ whole genome shotgun (WGS) entry which is preliminary data.</text>
</comment>
<accession>A0ABW3EZU2</accession>